<dbReference type="AlphaFoldDB" id="A0A7C0YAM5"/>
<evidence type="ECO:0000256" key="4">
    <source>
        <dbReference type="ARBA" id="ARBA00022723"/>
    </source>
</evidence>
<dbReference type="EMBL" id="DRBS01000347">
    <property type="protein sequence ID" value="HDD45051.1"/>
    <property type="molecule type" value="Genomic_DNA"/>
</dbReference>
<sequence length="96" mass="11198">MNREKILNELKRYKPILEKKYGISKLGVFGSVARGDVKNSSDVDVVVEIKNIDPFILLDIREELSKLLGCKVDLIRMRKNLNKILRKRIKKEVIYV</sequence>
<keyword evidence="7" id="KW-0460">Magnesium</keyword>
<dbReference type="Proteomes" id="UP000886289">
    <property type="component" value="Unassembled WGS sequence"/>
</dbReference>
<evidence type="ECO:0000256" key="2">
    <source>
        <dbReference type="ARBA" id="ARBA00022679"/>
    </source>
</evidence>
<comment type="caution">
    <text evidence="9">The sequence shown here is derived from an EMBL/GenBank/DDBJ whole genome shotgun (WGS) entry which is preliminary data.</text>
</comment>
<gene>
    <name evidence="9" type="ORF">ENG63_09385</name>
</gene>
<dbReference type="PANTHER" id="PTHR33571">
    <property type="entry name" value="SSL8005 PROTEIN"/>
    <property type="match status" value="1"/>
</dbReference>
<keyword evidence="4" id="KW-0479">Metal-binding</keyword>
<dbReference type="Pfam" id="PF18765">
    <property type="entry name" value="Polbeta"/>
    <property type="match status" value="1"/>
</dbReference>
<dbReference type="SUPFAM" id="SSF81301">
    <property type="entry name" value="Nucleotidyltransferase"/>
    <property type="match status" value="1"/>
</dbReference>
<dbReference type="Gene3D" id="3.30.460.10">
    <property type="entry name" value="Beta Polymerase, domain 2"/>
    <property type="match status" value="1"/>
</dbReference>
<evidence type="ECO:0000256" key="5">
    <source>
        <dbReference type="ARBA" id="ARBA00022741"/>
    </source>
</evidence>
<feature type="domain" description="Polymerase beta nucleotidyltransferase" evidence="8">
    <location>
        <begin position="14"/>
        <end position="94"/>
    </location>
</feature>
<keyword evidence="6" id="KW-0067">ATP-binding</keyword>
<evidence type="ECO:0000259" key="8">
    <source>
        <dbReference type="Pfam" id="PF18765"/>
    </source>
</evidence>
<dbReference type="InterPro" id="IPR041633">
    <property type="entry name" value="Polbeta"/>
</dbReference>
<comment type="cofactor">
    <cofactor evidence="1">
        <name>Mg(2+)</name>
        <dbReference type="ChEBI" id="CHEBI:18420"/>
    </cofactor>
</comment>
<dbReference type="PANTHER" id="PTHR33571:SF14">
    <property type="entry name" value="PROTEIN ADENYLYLTRANSFERASE MJ0435-RELATED"/>
    <property type="match status" value="1"/>
</dbReference>
<evidence type="ECO:0000256" key="1">
    <source>
        <dbReference type="ARBA" id="ARBA00001946"/>
    </source>
</evidence>
<keyword evidence="2" id="KW-0808">Transferase</keyword>
<protein>
    <submittedName>
        <fullName evidence="9">Nucleotidyltransferase</fullName>
    </submittedName>
</protein>
<accession>A0A7C0YAM5</accession>
<keyword evidence="5" id="KW-0547">Nucleotide-binding</keyword>
<dbReference type="GO" id="GO:0005524">
    <property type="term" value="F:ATP binding"/>
    <property type="evidence" value="ECO:0007669"/>
    <property type="project" value="UniProtKB-KW"/>
</dbReference>
<dbReference type="InterPro" id="IPR043519">
    <property type="entry name" value="NT_sf"/>
</dbReference>
<dbReference type="GO" id="GO:0016779">
    <property type="term" value="F:nucleotidyltransferase activity"/>
    <property type="evidence" value="ECO:0007669"/>
    <property type="project" value="UniProtKB-KW"/>
</dbReference>
<evidence type="ECO:0000256" key="7">
    <source>
        <dbReference type="ARBA" id="ARBA00022842"/>
    </source>
</evidence>
<dbReference type="InterPro" id="IPR052038">
    <property type="entry name" value="Type-VII_TA_antitoxin"/>
</dbReference>
<evidence type="ECO:0000256" key="3">
    <source>
        <dbReference type="ARBA" id="ARBA00022695"/>
    </source>
</evidence>
<evidence type="ECO:0000313" key="9">
    <source>
        <dbReference type="EMBL" id="HDD45051.1"/>
    </source>
</evidence>
<evidence type="ECO:0000256" key="6">
    <source>
        <dbReference type="ARBA" id="ARBA00022840"/>
    </source>
</evidence>
<organism evidence="9">
    <name type="scientific">Desulfofervidus auxilii</name>
    <dbReference type="NCBI Taxonomy" id="1621989"/>
    <lineage>
        <taxon>Bacteria</taxon>
        <taxon>Pseudomonadati</taxon>
        <taxon>Thermodesulfobacteriota</taxon>
        <taxon>Candidatus Desulfofervidia</taxon>
        <taxon>Candidatus Desulfofervidales</taxon>
        <taxon>Candidatus Desulfofervidaceae</taxon>
        <taxon>Candidatus Desulfofervidus</taxon>
    </lineage>
</organism>
<name>A0A7C0YAM5_DESA2</name>
<dbReference type="GO" id="GO:0046872">
    <property type="term" value="F:metal ion binding"/>
    <property type="evidence" value="ECO:0007669"/>
    <property type="project" value="UniProtKB-KW"/>
</dbReference>
<keyword evidence="3" id="KW-0548">Nucleotidyltransferase</keyword>
<reference evidence="9" key="1">
    <citation type="journal article" date="2020" name="mSystems">
        <title>Genome- and Community-Level Interaction Insights into Carbon Utilization and Element Cycling Functions of Hydrothermarchaeota in Hydrothermal Sediment.</title>
        <authorList>
            <person name="Zhou Z."/>
            <person name="Liu Y."/>
            <person name="Xu W."/>
            <person name="Pan J."/>
            <person name="Luo Z.H."/>
            <person name="Li M."/>
        </authorList>
    </citation>
    <scope>NUCLEOTIDE SEQUENCE [LARGE SCALE GENOMIC DNA]</scope>
    <source>
        <strain evidence="9">HyVt-233</strain>
    </source>
</reference>
<proteinExistence type="predicted"/>
<dbReference type="CDD" id="cd05403">
    <property type="entry name" value="NT_KNTase_like"/>
    <property type="match status" value="1"/>
</dbReference>